<proteinExistence type="predicted"/>
<dbReference type="OrthoDB" id="2305685at2759"/>
<accession>A0A9N9J9Q2</accession>
<feature type="non-terminal residue" evidence="1">
    <location>
        <position position="1"/>
    </location>
</feature>
<evidence type="ECO:0000313" key="2">
    <source>
        <dbReference type="Proteomes" id="UP000789405"/>
    </source>
</evidence>
<dbReference type="EMBL" id="CAJVPY010018784">
    <property type="protein sequence ID" value="CAG8768617.1"/>
    <property type="molecule type" value="Genomic_DNA"/>
</dbReference>
<dbReference type="AlphaFoldDB" id="A0A9N9J9Q2"/>
<protein>
    <submittedName>
        <fullName evidence="1">9374_t:CDS:1</fullName>
    </submittedName>
</protein>
<reference evidence="1" key="1">
    <citation type="submission" date="2021-06" db="EMBL/GenBank/DDBJ databases">
        <authorList>
            <person name="Kallberg Y."/>
            <person name="Tangrot J."/>
            <person name="Rosling A."/>
        </authorList>
    </citation>
    <scope>NUCLEOTIDE SEQUENCE</scope>
    <source>
        <strain evidence="1">MA453B</strain>
    </source>
</reference>
<dbReference type="Proteomes" id="UP000789405">
    <property type="component" value="Unassembled WGS sequence"/>
</dbReference>
<organism evidence="1 2">
    <name type="scientific">Dentiscutata erythropus</name>
    <dbReference type="NCBI Taxonomy" id="1348616"/>
    <lineage>
        <taxon>Eukaryota</taxon>
        <taxon>Fungi</taxon>
        <taxon>Fungi incertae sedis</taxon>
        <taxon>Mucoromycota</taxon>
        <taxon>Glomeromycotina</taxon>
        <taxon>Glomeromycetes</taxon>
        <taxon>Diversisporales</taxon>
        <taxon>Gigasporaceae</taxon>
        <taxon>Dentiscutata</taxon>
    </lineage>
</organism>
<gene>
    <name evidence="1" type="ORF">DERYTH_LOCUS18474</name>
</gene>
<name>A0A9N9J9Q2_9GLOM</name>
<comment type="caution">
    <text evidence="1">The sequence shown here is derived from an EMBL/GenBank/DDBJ whole genome shotgun (WGS) entry which is preliminary data.</text>
</comment>
<evidence type="ECO:0000313" key="1">
    <source>
        <dbReference type="EMBL" id="CAG8768617.1"/>
    </source>
</evidence>
<keyword evidence="2" id="KW-1185">Reference proteome</keyword>
<sequence length="120" mass="13164">SATFNGSICGFVGFSQDEYCDTHLIGLFTDGLIDPPYRFYIKDPCGNIIRNTTNDLNIEYAGKGSKPFSAKINNLSLDCDKNGILLGNCNGQYQLKKRQSGTATMSIDSLNGEDLGIYEF</sequence>